<dbReference type="GO" id="GO:0008381">
    <property type="term" value="F:mechanosensitive monoatomic ion channel activity"/>
    <property type="evidence" value="ECO:0007669"/>
    <property type="project" value="InterPro"/>
</dbReference>
<sequence>MLQNLTTIFYQSLSAFGQAFMGGLPNVLGALVVLGLGWLFSKGIASLLDKILLGFKFDALAKKLKVIELLDKGNIEAPPSKIISQFVYWISLLLVFTTASDILGWTSVSEEISKLISYLPTLFSAIILFILGSFIAGFVRDIIRSTTASLGIRAGRLISQLVFYLLIIIVTLTALKQAGIDTTIITSNLLLILGAMLASLSISYAFASRDILTNILAIFFSRKTFHEGQLVEIDGIRGEIIQIESISIIIKDENNEKIVIPAHEFVTKKVKIID</sequence>
<protein>
    <recommendedName>
        <fullName evidence="6">Mechanosensitive ion channel MscS domain-containing protein</fullName>
    </recommendedName>
</protein>
<feature type="transmembrane region" description="Helical" evidence="5">
    <location>
        <begin position="20"/>
        <end position="40"/>
    </location>
</feature>
<dbReference type="AlphaFoldDB" id="A0A6S6UA19"/>
<accession>A0A6S6UA19</accession>
<dbReference type="InterPro" id="IPR023408">
    <property type="entry name" value="MscS_beta-dom_sf"/>
</dbReference>
<evidence type="ECO:0000256" key="4">
    <source>
        <dbReference type="ARBA" id="ARBA00023136"/>
    </source>
</evidence>
<dbReference type="InterPro" id="IPR010920">
    <property type="entry name" value="LSM_dom_sf"/>
</dbReference>
<keyword evidence="2 5" id="KW-0812">Transmembrane</keyword>
<dbReference type="GO" id="GO:0016020">
    <property type="term" value="C:membrane"/>
    <property type="evidence" value="ECO:0007669"/>
    <property type="project" value="UniProtKB-SubCell"/>
</dbReference>
<feature type="domain" description="Mechanosensitive ion channel MscS" evidence="6">
    <location>
        <begin position="218"/>
        <end position="270"/>
    </location>
</feature>
<dbReference type="PANTHER" id="PTHR30221">
    <property type="entry name" value="SMALL-CONDUCTANCE MECHANOSENSITIVE CHANNEL"/>
    <property type="match status" value="1"/>
</dbReference>
<dbReference type="EMBL" id="CACVAQ010000432">
    <property type="protein sequence ID" value="CAA6828538.1"/>
    <property type="molecule type" value="Genomic_DNA"/>
</dbReference>
<evidence type="ECO:0000256" key="3">
    <source>
        <dbReference type="ARBA" id="ARBA00022989"/>
    </source>
</evidence>
<comment type="subcellular location">
    <subcellularLocation>
        <location evidence="1">Membrane</location>
    </subcellularLocation>
</comment>
<evidence type="ECO:0000259" key="6">
    <source>
        <dbReference type="Pfam" id="PF00924"/>
    </source>
</evidence>
<dbReference type="InterPro" id="IPR008910">
    <property type="entry name" value="MSC_TM_helix"/>
</dbReference>
<dbReference type="InterPro" id="IPR006685">
    <property type="entry name" value="MscS_channel_2nd"/>
</dbReference>
<keyword evidence="3 5" id="KW-1133">Transmembrane helix</keyword>
<dbReference type="SUPFAM" id="SSF50182">
    <property type="entry name" value="Sm-like ribonucleoproteins"/>
    <property type="match status" value="1"/>
</dbReference>
<reference evidence="7" key="1">
    <citation type="submission" date="2020-01" db="EMBL/GenBank/DDBJ databases">
        <authorList>
            <person name="Meier V. D."/>
            <person name="Meier V D."/>
        </authorList>
    </citation>
    <scope>NUCLEOTIDE SEQUENCE</scope>
    <source>
        <strain evidence="7">HLG_WM_MAG_10</strain>
    </source>
</reference>
<feature type="transmembrane region" description="Helical" evidence="5">
    <location>
        <begin position="86"/>
        <end position="106"/>
    </location>
</feature>
<proteinExistence type="predicted"/>
<feature type="transmembrane region" description="Helical" evidence="5">
    <location>
        <begin position="184"/>
        <end position="207"/>
    </location>
</feature>
<gene>
    <name evidence="7" type="ORF">HELGO_WM55530</name>
</gene>
<dbReference type="InterPro" id="IPR045275">
    <property type="entry name" value="MscS_archaea/bacteria_type"/>
</dbReference>
<feature type="transmembrane region" description="Helical" evidence="5">
    <location>
        <begin position="161"/>
        <end position="178"/>
    </location>
</feature>
<dbReference type="PANTHER" id="PTHR30221:SF1">
    <property type="entry name" value="SMALL-CONDUCTANCE MECHANOSENSITIVE CHANNEL"/>
    <property type="match status" value="1"/>
</dbReference>
<dbReference type="Gene3D" id="2.30.30.60">
    <property type="match status" value="1"/>
</dbReference>
<organism evidence="7">
    <name type="scientific">uncultured Aureispira sp</name>
    <dbReference type="NCBI Taxonomy" id="1331704"/>
    <lineage>
        <taxon>Bacteria</taxon>
        <taxon>Pseudomonadati</taxon>
        <taxon>Bacteroidota</taxon>
        <taxon>Saprospiria</taxon>
        <taxon>Saprospirales</taxon>
        <taxon>Saprospiraceae</taxon>
        <taxon>Aureispira</taxon>
        <taxon>environmental samples</taxon>
    </lineage>
</organism>
<dbReference type="Gene3D" id="1.10.287.1260">
    <property type="match status" value="1"/>
</dbReference>
<evidence type="ECO:0000313" key="7">
    <source>
        <dbReference type="EMBL" id="CAA6828538.1"/>
    </source>
</evidence>
<dbReference type="Pfam" id="PF05552">
    <property type="entry name" value="MS_channel_1st_1"/>
    <property type="match status" value="2"/>
</dbReference>
<name>A0A6S6UA19_9BACT</name>
<keyword evidence="4 5" id="KW-0472">Membrane</keyword>
<feature type="transmembrane region" description="Helical" evidence="5">
    <location>
        <begin position="118"/>
        <end position="140"/>
    </location>
</feature>
<evidence type="ECO:0000256" key="1">
    <source>
        <dbReference type="ARBA" id="ARBA00004370"/>
    </source>
</evidence>
<evidence type="ECO:0000256" key="2">
    <source>
        <dbReference type="ARBA" id="ARBA00022692"/>
    </source>
</evidence>
<dbReference type="Pfam" id="PF00924">
    <property type="entry name" value="MS_channel_2nd"/>
    <property type="match status" value="1"/>
</dbReference>
<evidence type="ECO:0000256" key="5">
    <source>
        <dbReference type="SAM" id="Phobius"/>
    </source>
</evidence>